<dbReference type="PANTHER" id="PTHR47706">
    <property type="entry name" value="NMRA-LIKE FAMILY PROTEIN"/>
    <property type="match status" value="1"/>
</dbReference>
<proteinExistence type="predicted"/>
<dbReference type="GO" id="GO:0016491">
    <property type="term" value="F:oxidoreductase activity"/>
    <property type="evidence" value="ECO:0007669"/>
    <property type="project" value="UniProtKB-KW"/>
</dbReference>
<name>A0A286UKP1_9AGAM</name>
<dbReference type="SUPFAM" id="SSF51735">
    <property type="entry name" value="NAD(P)-binding Rossmann-fold domains"/>
    <property type="match status" value="1"/>
</dbReference>
<protein>
    <submittedName>
        <fullName evidence="4">NAD P-binding protein</fullName>
    </submittedName>
</protein>
<comment type="caution">
    <text evidence="4">The sequence shown here is derived from an EMBL/GenBank/DDBJ whole genome shotgun (WGS) entry which is preliminary data.</text>
</comment>
<dbReference type="OrthoDB" id="5283654at2759"/>
<dbReference type="PANTHER" id="PTHR47706:SF9">
    <property type="entry name" value="NMRA-LIKE DOMAIN-CONTAINING PROTEIN-RELATED"/>
    <property type="match status" value="1"/>
</dbReference>
<keyword evidence="5" id="KW-1185">Reference proteome</keyword>
<organism evidence="4 5">
    <name type="scientific">Pyrrhoderma noxium</name>
    <dbReference type="NCBI Taxonomy" id="2282107"/>
    <lineage>
        <taxon>Eukaryota</taxon>
        <taxon>Fungi</taxon>
        <taxon>Dikarya</taxon>
        <taxon>Basidiomycota</taxon>
        <taxon>Agaricomycotina</taxon>
        <taxon>Agaricomycetes</taxon>
        <taxon>Hymenochaetales</taxon>
        <taxon>Hymenochaetaceae</taxon>
        <taxon>Pyrrhoderma</taxon>
    </lineage>
</organism>
<reference evidence="4 5" key="1">
    <citation type="journal article" date="2017" name="Mol. Ecol.">
        <title>Comparative and population genomic landscape of Phellinus noxius: A hypervariable fungus causing root rot in trees.</title>
        <authorList>
            <person name="Chung C.L."/>
            <person name="Lee T.J."/>
            <person name="Akiba M."/>
            <person name="Lee H.H."/>
            <person name="Kuo T.H."/>
            <person name="Liu D."/>
            <person name="Ke H.M."/>
            <person name="Yokoi T."/>
            <person name="Roa M.B."/>
            <person name="Lu M.J."/>
            <person name="Chang Y.Y."/>
            <person name="Ann P.J."/>
            <person name="Tsai J.N."/>
            <person name="Chen C.Y."/>
            <person name="Tzean S.S."/>
            <person name="Ota Y."/>
            <person name="Hattori T."/>
            <person name="Sahashi N."/>
            <person name="Liou R.F."/>
            <person name="Kikuchi T."/>
            <person name="Tsai I.J."/>
        </authorList>
    </citation>
    <scope>NUCLEOTIDE SEQUENCE [LARGE SCALE GENOMIC DNA]</scope>
    <source>
        <strain evidence="4 5">FFPRI411160</strain>
    </source>
</reference>
<evidence type="ECO:0000259" key="3">
    <source>
        <dbReference type="Pfam" id="PF05368"/>
    </source>
</evidence>
<keyword evidence="1" id="KW-0521">NADP</keyword>
<gene>
    <name evidence="4" type="ORF">PNOK_0511500</name>
</gene>
<dbReference type="AlphaFoldDB" id="A0A286UKP1"/>
<evidence type="ECO:0000256" key="1">
    <source>
        <dbReference type="ARBA" id="ARBA00022857"/>
    </source>
</evidence>
<dbReference type="STRING" id="2282107.A0A286UKP1"/>
<evidence type="ECO:0000313" key="4">
    <source>
        <dbReference type="EMBL" id="PAV20181.1"/>
    </source>
</evidence>
<dbReference type="InterPro" id="IPR051609">
    <property type="entry name" value="NmrA/Isoflavone_reductase-like"/>
</dbReference>
<dbReference type="InterPro" id="IPR008030">
    <property type="entry name" value="NmrA-like"/>
</dbReference>
<evidence type="ECO:0000313" key="5">
    <source>
        <dbReference type="Proteomes" id="UP000217199"/>
    </source>
</evidence>
<evidence type="ECO:0000256" key="2">
    <source>
        <dbReference type="ARBA" id="ARBA00023002"/>
    </source>
</evidence>
<dbReference type="InterPro" id="IPR036291">
    <property type="entry name" value="NAD(P)-bd_dom_sf"/>
</dbReference>
<dbReference type="Gene3D" id="3.40.50.720">
    <property type="entry name" value="NAD(P)-binding Rossmann-like Domain"/>
    <property type="match status" value="1"/>
</dbReference>
<dbReference type="InParanoid" id="A0A286UKP1"/>
<dbReference type="EMBL" id="NBII01000004">
    <property type="protein sequence ID" value="PAV20181.1"/>
    <property type="molecule type" value="Genomic_DNA"/>
</dbReference>
<accession>A0A286UKP1</accession>
<dbReference type="Proteomes" id="UP000217199">
    <property type="component" value="Unassembled WGS sequence"/>
</dbReference>
<dbReference type="Pfam" id="PF05368">
    <property type="entry name" value="NmrA"/>
    <property type="match status" value="1"/>
</dbReference>
<sequence length="266" mass="28585">MSGYKDFAVVGAGNIGKFILDAFTAKLAEGTILSVSLLTRSVEGHDEVKAKGVKIVVVDYSSLSSLKSALSNIEVVVSTLGGAGVVSQFDIAAAAKDVGVKLFVPSEFGLVTDLITDSAYASKNELKAKLKEIDLPFTAYYTGLFPDMVLAPGFAEVFGFDVKNGKVAIDGEGTRVVIQGDQVSFNNLVERWSANTGKNITVTHIPISKTKEAYEKDPSDFISLLKVILDSGHGDISKSEYGIANSLWPEWKPASVWDTFKDIYEL</sequence>
<keyword evidence="2" id="KW-0560">Oxidoreductase</keyword>
<feature type="domain" description="NmrA-like" evidence="3">
    <location>
        <begin position="8"/>
        <end position="150"/>
    </location>
</feature>